<dbReference type="InterPro" id="IPR052050">
    <property type="entry name" value="SecEffector_AnkRepeat"/>
</dbReference>
<dbReference type="PANTHER" id="PTHR46586">
    <property type="entry name" value="ANKYRIN REPEAT-CONTAINING PROTEIN"/>
    <property type="match status" value="1"/>
</dbReference>
<organism evidence="1 2">
    <name type="scientific">Saprolegnia diclina (strain VS20)</name>
    <dbReference type="NCBI Taxonomy" id="1156394"/>
    <lineage>
        <taxon>Eukaryota</taxon>
        <taxon>Sar</taxon>
        <taxon>Stramenopiles</taxon>
        <taxon>Oomycota</taxon>
        <taxon>Saprolegniomycetes</taxon>
        <taxon>Saprolegniales</taxon>
        <taxon>Saprolegniaceae</taxon>
        <taxon>Saprolegnia</taxon>
    </lineage>
</organism>
<proteinExistence type="predicted"/>
<dbReference type="GeneID" id="19957067"/>
<feature type="non-terminal residue" evidence="1">
    <location>
        <position position="106"/>
    </location>
</feature>
<dbReference type="PANTHER" id="PTHR46586:SF3">
    <property type="entry name" value="ANKYRIN REPEAT-CONTAINING PROTEIN"/>
    <property type="match status" value="1"/>
</dbReference>
<dbReference type="RefSeq" id="XP_008620767.1">
    <property type="nucleotide sequence ID" value="XM_008622545.1"/>
</dbReference>
<sequence>MASAGSFGHLVVVEILHQHRTEGTTTNAMNWAAATALLEVVHWLPADRSEGCSALAFYYAARNDKMEMLRFLVTLQGTEALQHAFAAAKLRSPWRTSKPPAVRAPM</sequence>
<evidence type="ECO:0000313" key="2">
    <source>
        <dbReference type="Proteomes" id="UP000030762"/>
    </source>
</evidence>
<dbReference type="InParanoid" id="T0R8H2"/>
<evidence type="ECO:0000313" key="1">
    <source>
        <dbReference type="EMBL" id="EQC25792.1"/>
    </source>
</evidence>
<name>T0R8H2_SAPDV</name>
<dbReference type="OMA" id="CETRHAM"/>
<gene>
    <name evidence="1" type="ORF">SDRG_16340</name>
</gene>
<dbReference type="EMBL" id="JH767255">
    <property type="protein sequence ID" value="EQC25792.1"/>
    <property type="molecule type" value="Genomic_DNA"/>
</dbReference>
<dbReference type="OrthoDB" id="543798at2759"/>
<dbReference type="AlphaFoldDB" id="T0R8H2"/>
<keyword evidence="2" id="KW-1185">Reference proteome</keyword>
<accession>T0R8H2</accession>
<dbReference type="SUPFAM" id="SSF48403">
    <property type="entry name" value="Ankyrin repeat"/>
    <property type="match status" value="1"/>
</dbReference>
<dbReference type="VEuPathDB" id="FungiDB:SDRG_16340"/>
<dbReference type="InterPro" id="IPR036770">
    <property type="entry name" value="Ankyrin_rpt-contain_sf"/>
</dbReference>
<protein>
    <submittedName>
        <fullName evidence="1">Uncharacterized protein</fullName>
    </submittedName>
</protein>
<reference evidence="1 2" key="1">
    <citation type="submission" date="2012-04" db="EMBL/GenBank/DDBJ databases">
        <title>The Genome Sequence of Saprolegnia declina VS20.</title>
        <authorList>
            <consortium name="The Broad Institute Genome Sequencing Platform"/>
            <person name="Russ C."/>
            <person name="Nusbaum C."/>
            <person name="Tyler B."/>
            <person name="van West P."/>
            <person name="Dieguez-Uribeondo J."/>
            <person name="de Bruijn I."/>
            <person name="Tripathy S."/>
            <person name="Jiang R."/>
            <person name="Young S.K."/>
            <person name="Zeng Q."/>
            <person name="Gargeya S."/>
            <person name="Fitzgerald M."/>
            <person name="Haas B."/>
            <person name="Abouelleil A."/>
            <person name="Alvarado L."/>
            <person name="Arachchi H.M."/>
            <person name="Berlin A."/>
            <person name="Chapman S.B."/>
            <person name="Goldberg J."/>
            <person name="Griggs A."/>
            <person name="Gujja S."/>
            <person name="Hansen M."/>
            <person name="Howarth C."/>
            <person name="Imamovic A."/>
            <person name="Larimer J."/>
            <person name="McCowen C."/>
            <person name="Montmayeur A."/>
            <person name="Murphy C."/>
            <person name="Neiman D."/>
            <person name="Pearson M."/>
            <person name="Priest M."/>
            <person name="Roberts A."/>
            <person name="Saif S."/>
            <person name="Shea T."/>
            <person name="Sisk P."/>
            <person name="Sykes S."/>
            <person name="Wortman J."/>
            <person name="Nusbaum C."/>
            <person name="Birren B."/>
        </authorList>
    </citation>
    <scope>NUCLEOTIDE SEQUENCE [LARGE SCALE GENOMIC DNA]</scope>
    <source>
        <strain evidence="1 2">VS20</strain>
    </source>
</reference>
<dbReference type="Proteomes" id="UP000030762">
    <property type="component" value="Unassembled WGS sequence"/>
</dbReference>